<evidence type="ECO:0000256" key="4">
    <source>
        <dbReference type="ARBA" id="ARBA00022553"/>
    </source>
</evidence>
<dbReference type="GO" id="GO:0006355">
    <property type="term" value="P:regulation of DNA-templated transcription"/>
    <property type="evidence" value="ECO:0007669"/>
    <property type="project" value="InterPro"/>
</dbReference>
<dbReference type="InterPro" id="IPR035965">
    <property type="entry name" value="PAS-like_dom_sf"/>
</dbReference>
<proteinExistence type="predicted"/>
<dbReference type="PROSITE" id="PS50109">
    <property type="entry name" value="HIS_KIN"/>
    <property type="match status" value="1"/>
</dbReference>
<dbReference type="Pfam" id="PF00512">
    <property type="entry name" value="HisKA"/>
    <property type="match status" value="1"/>
</dbReference>
<evidence type="ECO:0000259" key="17">
    <source>
        <dbReference type="PROSITE" id="PS50885"/>
    </source>
</evidence>
<keyword evidence="7" id="KW-0547">Nucleotide-binding</keyword>
<evidence type="ECO:0000256" key="6">
    <source>
        <dbReference type="ARBA" id="ARBA00022692"/>
    </source>
</evidence>
<name>A0A564ZMH2_9BACT</name>
<feature type="domain" description="HAMP" evidence="17">
    <location>
        <begin position="200"/>
        <end position="252"/>
    </location>
</feature>
<dbReference type="PRINTS" id="PR00344">
    <property type="entry name" value="BCTRLSENSOR"/>
</dbReference>
<protein>
    <recommendedName>
        <fullName evidence="3">histidine kinase</fullName>
        <ecNumber evidence="3">2.7.13.3</ecNumber>
    </recommendedName>
</protein>
<dbReference type="SMART" id="SM00304">
    <property type="entry name" value="HAMP"/>
    <property type="match status" value="1"/>
</dbReference>
<dbReference type="SUPFAM" id="SSF47384">
    <property type="entry name" value="Homodimeric domain of signal transducing histidine kinase"/>
    <property type="match status" value="1"/>
</dbReference>
<dbReference type="PANTHER" id="PTHR42878">
    <property type="entry name" value="TWO-COMPONENT HISTIDINE KINASE"/>
    <property type="match status" value="1"/>
</dbReference>
<accession>A0A564ZMH2</accession>
<dbReference type="AlphaFoldDB" id="A0A564ZMH2"/>
<evidence type="ECO:0000256" key="10">
    <source>
        <dbReference type="ARBA" id="ARBA00022989"/>
    </source>
</evidence>
<feature type="transmembrane region" description="Helical" evidence="14">
    <location>
        <begin position="181"/>
        <end position="206"/>
    </location>
</feature>
<evidence type="ECO:0000256" key="13">
    <source>
        <dbReference type="SAM" id="Coils"/>
    </source>
</evidence>
<dbReference type="CDD" id="cd00082">
    <property type="entry name" value="HisKA"/>
    <property type="match status" value="1"/>
</dbReference>
<dbReference type="SMART" id="SM00388">
    <property type="entry name" value="HisKA"/>
    <property type="match status" value="1"/>
</dbReference>
<dbReference type="InterPro" id="IPR003661">
    <property type="entry name" value="HisK_dim/P_dom"/>
</dbReference>
<gene>
    <name evidence="18" type="ORF">MELA_02451</name>
</gene>
<dbReference type="CDD" id="cd06225">
    <property type="entry name" value="HAMP"/>
    <property type="match status" value="1"/>
</dbReference>
<keyword evidence="11" id="KW-0902">Two-component regulatory system</keyword>
<keyword evidence="5 18" id="KW-0808">Transferase</keyword>
<dbReference type="InterPro" id="IPR004358">
    <property type="entry name" value="Sig_transdc_His_kin-like_C"/>
</dbReference>
<dbReference type="InterPro" id="IPR050351">
    <property type="entry name" value="BphY/WalK/GraS-like"/>
</dbReference>
<keyword evidence="13" id="KW-0175">Coiled coil</keyword>
<keyword evidence="12 14" id="KW-0472">Membrane</keyword>
<dbReference type="InterPro" id="IPR003594">
    <property type="entry name" value="HATPase_dom"/>
</dbReference>
<dbReference type="Gene3D" id="3.30.450.20">
    <property type="entry name" value="PAS domain"/>
    <property type="match status" value="1"/>
</dbReference>
<comment type="subcellular location">
    <subcellularLocation>
        <location evidence="2">Membrane</location>
        <topology evidence="2">Multi-pass membrane protein</topology>
    </subcellularLocation>
</comment>
<evidence type="ECO:0000256" key="3">
    <source>
        <dbReference type="ARBA" id="ARBA00012438"/>
    </source>
</evidence>
<dbReference type="InterPro" id="IPR005467">
    <property type="entry name" value="His_kinase_dom"/>
</dbReference>
<dbReference type="InterPro" id="IPR000014">
    <property type="entry name" value="PAS"/>
</dbReference>
<evidence type="ECO:0000256" key="5">
    <source>
        <dbReference type="ARBA" id="ARBA00022679"/>
    </source>
</evidence>
<dbReference type="SUPFAM" id="SSF55785">
    <property type="entry name" value="PYP-like sensor domain (PAS domain)"/>
    <property type="match status" value="1"/>
</dbReference>
<feature type="domain" description="PAS" evidence="16">
    <location>
        <begin position="257"/>
        <end position="313"/>
    </location>
</feature>
<organism evidence="18 19">
    <name type="scientific">Candidatus Methylomirabilis lanthanidiphila</name>
    <dbReference type="NCBI Taxonomy" id="2211376"/>
    <lineage>
        <taxon>Bacteria</taxon>
        <taxon>Candidatus Methylomirabilota</taxon>
        <taxon>Candidatus Methylomirabilia</taxon>
        <taxon>Candidatus Methylomirabilales</taxon>
        <taxon>Candidatus Methylomirabilaceae</taxon>
        <taxon>Candidatus Methylomirabilis</taxon>
    </lineage>
</organism>
<dbReference type="GO" id="GO:0005524">
    <property type="term" value="F:ATP binding"/>
    <property type="evidence" value="ECO:0007669"/>
    <property type="project" value="UniProtKB-KW"/>
</dbReference>
<dbReference type="SUPFAM" id="SSF55874">
    <property type="entry name" value="ATPase domain of HSP90 chaperone/DNA topoisomerase II/histidine kinase"/>
    <property type="match status" value="1"/>
</dbReference>
<dbReference type="Proteomes" id="UP000334340">
    <property type="component" value="Unassembled WGS sequence"/>
</dbReference>
<feature type="transmembrane region" description="Helical" evidence="14">
    <location>
        <begin position="6"/>
        <end position="29"/>
    </location>
</feature>
<evidence type="ECO:0000259" key="16">
    <source>
        <dbReference type="PROSITE" id="PS50112"/>
    </source>
</evidence>
<dbReference type="GO" id="GO:0007234">
    <property type="term" value="P:osmosensory signaling via phosphorelay pathway"/>
    <property type="evidence" value="ECO:0007669"/>
    <property type="project" value="TreeGrafter"/>
</dbReference>
<dbReference type="Pfam" id="PF00989">
    <property type="entry name" value="PAS"/>
    <property type="match status" value="1"/>
</dbReference>
<dbReference type="SMART" id="SM00091">
    <property type="entry name" value="PAS"/>
    <property type="match status" value="1"/>
</dbReference>
<dbReference type="InterPro" id="IPR003660">
    <property type="entry name" value="HAMP_dom"/>
</dbReference>
<evidence type="ECO:0000256" key="9">
    <source>
        <dbReference type="ARBA" id="ARBA00022840"/>
    </source>
</evidence>
<dbReference type="Gene3D" id="6.10.340.10">
    <property type="match status" value="1"/>
</dbReference>
<dbReference type="InterPro" id="IPR036890">
    <property type="entry name" value="HATPase_C_sf"/>
</dbReference>
<keyword evidence="6 14" id="KW-0812">Transmembrane</keyword>
<evidence type="ECO:0000256" key="8">
    <source>
        <dbReference type="ARBA" id="ARBA00022777"/>
    </source>
</evidence>
<dbReference type="CDD" id="cd00130">
    <property type="entry name" value="PAS"/>
    <property type="match status" value="1"/>
</dbReference>
<keyword evidence="8 18" id="KW-0418">Kinase</keyword>
<keyword evidence="10 14" id="KW-1133">Transmembrane helix</keyword>
<evidence type="ECO:0000313" key="19">
    <source>
        <dbReference type="Proteomes" id="UP000334340"/>
    </source>
</evidence>
<comment type="catalytic activity">
    <reaction evidence="1">
        <text>ATP + protein L-histidine = ADP + protein N-phospho-L-histidine.</text>
        <dbReference type="EC" id="2.7.13.3"/>
    </reaction>
</comment>
<dbReference type="EC" id="2.7.13.3" evidence="3"/>
<evidence type="ECO:0000256" key="2">
    <source>
        <dbReference type="ARBA" id="ARBA00004141"/>
    </source>
</evidence>
<evidence type="ECO:0000256" key="12">
    <source>
        <dbReference type="ARBA" id="ARBA00023136"/>
    </source>
</evidence>
<dbReference type="InterPro" id="IPR013767">
    <property type="entry name" value="PAS_fold"/>
</dbReference>
<feature type="coiled-coil region" evidence="13">
    <location>
        <begin position="251"/>
        <end position="278"/>
    </location>
</feature>
<evidence type="ECO:0000256" key="1">
    <source>
        <dbReference type="ARBA" id="ARBA00000085"/>
    </source>
</evidence>
<dbReference type="EMBL" id="CABIKM010000042">
    <property type="protein sequence ID" value="VUZ86057.1"/>
    <property type="molecule type" value="Genomic_DNA"/>
</dbReference>
<dbReference type="PROSITE" id="PS50112">
    <property type="entry name" value="PAS"/>
    <property type="match status" value="1"/>
</dbReference>
<dbReference type="PROSITE" id="PS50885">
    <property type="entry name" value="HAMP"/>
    <property type="match status" value="1"/>
</dbReference>
<dbReference type="GO" id="GO:0000156">
    <property type="term" value="F:phosphorelay response regulator activity"/>
    <property type="evidence" value="ECO:0007669"/>
    <property type="project" value="TreeGrafter"/>
</dbReference>
<dbReference type="Gene3D" id="3.30.565.10">
    <property type="entry name" value="Histidine kinase-like ATPase, C-terminal domain"/>
    <property type="match status" value="1"/>
</dbReference>
<evidence type="ECO:0000313" key="18">
    <source>
        <dbReference type="EMBL" id="VUZ86057.1"/>
    </source>
</evidence>
<dbReference type="PANTHER" id="PTHR42878:SF7">
    <property type="entry name" value="SENSOR HISTIDINE KINASE GLRK"/>
    <property type="match status" value="1"/>
</dbReference>
<evidence type="ECO:0000259" key="15">
    <source>
        <dbReference type="PROSITE" id="PS50109"/>
    </source>
</evidence>
<keyword evidence="19" id="KW-1185">Reference proteome</keyword>
<dbReference type="GO" id="GO:0000155">
    <property type="term" value="F:phosphorelay sensor kinase activity"/>
    <property type="evidence" value="ECO:0007669"/>
    <property type="project" value="InterPro"/>
</dbReference>
<evidence type="ECO:0000256" key="14">
    <source>
        <dbReference type="SAM" id="Phobius"/>
    </source>
</evidence>
<dbReference type="GO" id="GO:0016020">
    <property type="term" value="C:membrane"/>
    <property type="evidence" value="ECO:0007669"/>
    <property type="project" value="UniProtKB-SubCell"/>
</dbReference>
<dbReference type="Gene3D" id="1.10.287.130">
    <property type="match status" value="1"/>
</dbReference>
<evidence type="ECO:0000256" key="7">
    <source>
        <dbReference type="ARBA" id="ARBA00022741"/>
    </source>
</evidence>
<dbReference type="Pfam" id="PF00672">
    <property type="entry name" value="HAMP"/>
    <property type="match status" value="1"/>
</dbReference>
<dbReference type="SMART" id="SM00387">
    <property type="entry name" value="HATPase_c"/>
    <property type="match status" value="1"/>
</dbReference>
<dbReference type="SUPFAM" id="SSF158472">
    <property type="entry name" value="HAMP domain-like"/>
    <property type="match status" value="1"/>
</dbReference>
<feature type="domain" description="Histidine kinase" evidence="15">
    <location>
        <begin position="393"/>
        <end position="601"/>
    </location>
</feature>
<reference evidence="18 19" key="1">
    <citation type="submission" date="2019-07" db="EMBL/GenBank/DDBJ databases">
        <authorList>
            <person name="Cremers G."/>
        </authorList>
    </citation>
    <scope>NUCLEOTIDE SEQUENCE [LARGE SCALE GENOMIC DNA]</scope>
</reference>
<dbReference type="InterPro" id="IPR036097">
    <property type="entry name" value="HisK_dim/P_sf"/>
</dbReference>
<dbReference type="GO" id="GO:0030295">
    <property type="term" value="F:protein kinase activator activity"/>
    <property type="evidence" value="ECO:0007669"/>
    <property type="project" value="TreeGrafter"/>
</dbReference>
<keyword evidence="9" id="KW-0067">ATP-binding</keyword>
<dbReference type="Pfam" id="PF02518">
    <property type="entry name" value="HATPase_c"/>
    <property type="match status" value="1"/>
</dbReference>
<sequence length="601" mass="65944">MSLGIRGTAILGISLLVFLIVSLTLVVHLSTTTRLVVRHAAEKSTIQAQQIFSGSTRVMARAQRSRLTDALRSDRELRALLDASIGYSPHLVYAMITDRSDTILLHSQRSREGTKAPSRPRIEQLLAMSALRQLTVLAGQHQVFETVLPLSLNDRPFGAIRLGLAGSLLWRELSPAVRQSLLLAVLAFPLAWAVAYILSNLVVVSLRQIAQGVERMARGEFDTAFASSRDDEVGQIAAQLNLLGRQVQEDRSSLIDEKARLEGIVRRLEDAIILLNSEQAVIFANPAAETLLARPLVNAVGQSLTQILGEAHPLVEAVAESFQQQKPVRNRTIQLSGYRNAPLDILASTFPVLDRDSIVGGMILLKNTEPLRQIQSLIDYSRKLAELGKLTSGVAHEIKNPLNAMVIHLELLKQKLNDPPETVARGLELLGGEVRRLDRMVQGFLRFVRPQTLELRPLNLNSLLQEIVRLTEAQGAQGGVTFALRLDDTIPPINGDHELLRQAFLNLVLNACQAMPDGGTVTLATDQIVDGVIRAHVIDGGIGIRPDDLDKIFRLYYTTRPDGNGIGLSLVYRIVQMHGGRIDVDSRVGHGTTMTVTFPTA</sequence>
<evidence type="ECO:0000256" key="11">
    <source>
        <dbReference type="ARBA" id="ARBA00023012"/>
    </source>
</evidence>
<keyword evidence="4" id="KW-0597">Phosphoprotein</keyword>